<name>A0A0B5EN51_STRA4</name>
<dbReference type="EMBL" id="CP010519">
    <property type="protein sequence ID" value="AJE84003.1"/>
    <property type="molecule type" value="Genomic_DNA"/>
</dbReference>
<feature type="transmembrane region" description="Helical" evidence="1">
    <location>
        <begin position="25"/>
        <end position="46"/>
    </location>
</feature>
<sequence>MTVPLWLALLAVGYLGIKHLHPPAWLIAVLLLGGFVLAQSPIAAPLNSALQ</sequence>
<keyword evidence="3" id="KW-1185">Reference proteome</keyword>
<evidence type="ECO:0000313" key="2">
    <source>
        <dbReference type="EMBL" id="AJE84003.1"/>
    </source>
</evidence>
<protein>
    <submittedName>
        <fullName evidence="2">SpdC2 protein</fullName>
    </submittedName>
</protein>
<keyword evidence="1" id="KW-0472">Membrane</keyword>
<evidence type="ECO:0000256" key="1">
    <source>
        <dbReference type="SAM" id="Phobius"/>
    </source>
</evidence>
<proteinExistence type="predicted"/>
<dbReference type="KEGG" id="sals:SLNWT_3627"/>
<keyword evidence="1" id="KW-1133">Transmembrane helix</keyword>
<dbReference type="AlphaFoldDB" id="A0A0B5EN51"/>
<dbReference type="Proteomes" id="UP000031523">
    <property type="component" value="Chromosome"/>
</dbReference>
<gene>
    <name evidence="2" type="ORF">SLNWT_3627</name>
</gene>
<keyword evidence="1" id="KW-0812">Transmembrane</keyword>
<accession>A0A0B5EN51</accession>
<reference evidence="2 3" key="1">
    <citation type="submission" date="2015-01" db="EMBL/GenBank/DDBJ databases">
        <title>Enhanced salinomycin production by adjusting the supply of polyketide extender units in Streptomyce albus DSM 41398.</title>
        <authorList>
            <person name="Lu C."/>
        </authorList>
    </citation>
    <scope>NUCLEOTIDE SEQUENCE [LARGE SCALE GENOMIC DNA]</scope>
    <source>
        <strain evidence="3">ATCC 21838 / DSM 41398 / FERM P-419 / JCM 4703 / NBRC 107858</strain>
    </source>
</reference>
<organism evidence="2 3">
    <name type="scientific">Streptomyces albus (strain ATCC 21838 / DSM 41398 / FERM P-419 / JCM 4703 / NBRC 107858)</name>
    <dbReference type="NCBI Taxonomy" id="1081613"/>
    <lineage>
        <taxon>Bacteria</taxon>
        <taxon>Bacillati</taxon>
        <taxon>Actinomycetota</taxon>
        <taxon>Actinomycetes</taxon>
        <taxon>Kitasatosporales</taxon>
        <taxon>Streptomycetaceae</taxon>
        <taxon>Streptomyces</taxon>
    </lineage>
</organism>
<evidence type="ECO:0000313" key="3">
    <source>
        <dbReference type="Proteomes" id="UP000031523"/>
    </source>
</evidence>